<evidence type="ECO:0000256" key="2">
    <source>
        <dbReference type="ARBA" id="ARBA00023015"/>
    </source>
</evidence>
<evidence type="ECO:0000259" key="5">
    <source>
        <dbReference type="Pfam" id="PF08281"/>
    </source>
</evidence>
<dbReference type="eggNOG" id="COG1595">
    <property type="taxonomic scope" value="Bacteria"/>
</dbReference>
<dbReference type="GO" id="GO:0016987">
    <property type="term" value="F:sigma factor activity"/>
    <property type="evidence" value="ECO:0007669"/>
    <property type="project" value="UniProtKB-KW"/>
</dbReference>
<dbReference type="PANTHER" id="PTHR43133">
    <property type="entry name" value="RNA POLYMERASE ECF-TYPE SIGMA FACTO"/>
    <property type="match status" value="1"/>
</dbReference>
<evidence type="ECO:0000256" key="1">
    <source>
        <dbReference type="ARBA" id="ARBA00010641"/>
    </source>
</evidence>
<dbReference type="RefSeq" id="WP_012780503.1">
    <property type="nucleotide sequence ID" value="NC_013061.1"/>
</dbReference>
<sequence length="192" mass="22422">MTRSTYADLSDRQLLDLLQEGNERALSEIYERYWSKLYLQAYNVIRDRQVSEDIVQEVIVQLWVKRSVNQIDCLKAYLYTCVKYQVFKALPLVKHRPVIYPDHFSFVNDTDSPLITKDIQRLLDEAIANLPLKCRNVFNLSRKDHLSTKEVAMRLGITPKTVENQLTIALRRIRFALDKVLLLALVIGSIRL</sequence>
<dbReference type="InterPro" id="IPR013325">
    <property type="entry name" value="RNA_pol_sigma_r2"/>
</dbReference>
<keyword evidence="2" id="KW-0805">Transcription regulation</keyword>
<dbReference type="Pfam" id="PF08281">
    <property type="entry name" value="Sigma70_r4_2"/>
    <property type="match status" value="1"/>
</dbReference>
<reference evidence="6 7" key="1">
    <citation type="journal article" date="2009" name="Stand. Genomic Sci.">
        <title>Complete genome sequence of Pedobacter heparinus type strain (HIM 762-3).</title>
        <authorList>
            <person name="Han C."/>
            <person name="Spring S."/>
            <person name="Lapidus A."/>
            <person name="Del Rio T.G."/>
            <person name="Tice H."/>
            <person name="Copeland A."/>
            <person name="Cheng J.F."/>
            <person name="Lucas S."/>
            <person name="Chen F."/>
            <person name="Nolan M."/>
            <person name="Bruce D."/>
            <person name="Goodwin L."/>
            <person name="Pitluck S."/>
            <person name="Ivanova N."/>
            <person name="Mavromatis K."/>
            <person name="Mikhailova N."/>
            <person name="Pati A."/>
            <person name="Chen A."/>
            <person name="Palaniappan K."/>
            <person name="Land M."/>
            <person name="Hauser L."/>
            <person name="Chang Y.J."/>
            <person name="Jeffries C.C."/>
            <person name="Saunders E."/>
            <person name="Chertkov O."/>
            <person name="Brettin T."/>
            <person name="Goker M."/>
            <person name="Rohde M."/>
            <person name="Bristow J."/>
            <person name="Eisen J.A."/>
            <person name="Markowitz V."/>
            <person name="Hugenholtz P."/>
            <person name="Kyrpides N.C."/>
            <person name="Klenk H.P."/>
            <person name="Detter J.C."/>
        </authorList>
    </citation>
    <scope>NUCLEOTIDE SEQUENCE [LARGE SCALE GENOMIC DNA]</scope>
    <source>
        <strain evidence="7">ATCC 13125 / DSM 2366 / CIP 104194 / JCM 7457 / NBRC 12017 / NCIMB 9290 / NRRL B-14731 / HIM 762-3</strain>
    </source>
</reference>
<evidence type="ECO:0000313" key="7">
    <source>
        <dbReference type="Proteomes" id="UP000000852"/>
    </source>
</evidence>
<keyword evidence="7" id="KW-1185">Reference proteome</keyword>
<dbReference type="Proteomes" id="UP000000852">
    <property type="component" value="Chromosome"/>
</dbReference>
<name>C6XZ68_PEDHD</name>
<dbReference type="InterPro" id="IPR014284">
    <property type="entry name" value="RNA_pol_sigma-70_dom"/>
</dbReference>
<dbReference type="Gene3D" id="1.10.1740.10">
    <property type="match status" value="1"/>
</dbReference>
<dbReference type="InterPro" id="IPR013324">
    <property type="entry name" value="RNA_pol_sigma_r3/r4-like"/>
</dbReference>
<keyword evidence="4" id="KW-0804">Transcription</keyword>
<feature type="domain" description="RNA polymerase sigma factor 70 region 4 type 2" evidence="5">
    <location>
        <begin position="121"/>
        <end position="172"/>
    </location>
</feature>
<organism evidence="6 7">
    <name type="scientific">Pedobacter heparinus (strain ATCC 13125 / DSM 2366 / CIP 104194 / JCM 7457 / NBRC 12017 / NCIMB 9290 / NRRL B-14731 / HIM 762-3)</name>
    <dbReference type="NCBI Taxonomy" id="485917"/>
    <lineage>
        <taxon>Bacteria</taxon>
        <taxon>Pseudomonadati</taxon>
        <taxon>Bacteroidota</taxon>
        <taxon>Sphingobacteriia</taxon>
        <taxon>Sphingobacteriales</taxon>
        <taxon>Sphingobacteriaceae</taxon>
        <taxon>Pedobacter</taxon>
    </lineage>
</organism>
<proteinExistence type="inferred from homology"/>
<protein>
    <submittedName>
        <fullName evidence="6">RNA polymerase sigma factor, sigma-70 family</fullName>
    </submittedName>
</protein>
<dbReference type="STRING" id="485917.Phep_0326"/>
<dbReference type="GO" id="GO:0003677">
    <property type="term" value="F:DNA binding"/>
    <property type="evidence" value="ECO:0007669"/>
    <property type="project" value="InterPro"/>
</dbReference>
<dbReference type="InterPro" id="IPR013249">
    <property type="entry name" value="RNA_pol_sigma70_r4_t2"/>
</dbReference>
<dbReference type="KEGG" id="phe:Phep_0326"/>
<dbReference type="GO" id="GO:0006352">
    <property type="term" value="P:DNA-templated transcription initiation"/>
    <property type="evidence" value="ECO:0007669"/>
    <property type="project" value="InterPro"/>
</dbReference>
<dbReference type="OrthoDB" id="665981at2"/>
<gene>
    <name evidence="6" type="ordered locus">Phep_0326</name>
</gene>
<dbReference type="PANTHER" id="PTHR43133:SF46">
    <property type="entry name" value="RNA POLYMERASE SIGMA-70 FACTOR ECF SUBFAMILY"/>
    <property type="match status" value="1"/>
</dbReference>
<dbReference type="SUPFAM" id="SSF88659">
    <property type="entry name" value="Sigma3 and sigma4 domains of RNA polymerase sigma factors"/>
    <property type="match status" value="1"/>
</dbReference>
<dbReference type="EMBL" id="CP001681">
    <property type="protein sequence ID" value="ACU02550.1"/>
    <property type="molecule type" value="Genomic_DNA"/>
</dbReference>
<dbReference type="HOGENOM" id="CLU_047691_4_1_10"/>
<dbReference type="AlphaFoldDB" id="C6XZ68"/>
<dbReference type="NCBIfam" id="TIGR02937">
    <property type="entry name" value="sigma70-ECF"/>
    <property type="match status" value="1"/>
</dbReference>
<comment type="similarity">
    <text evidence="1">Belongs to the sigma-70 factor family. ECF subfamily.</text>
</comment>
<evidence type="ECO:0000256" key="4">
    <source>
        <dbReference type="ARBA" id="ARBA00023163"/>
    </source>
</evidence>
<keyword evidence="3" id="KW-0731">Sigma factor</keyword>
<evidence type="ECO:0000313" key="6">
    <source>
        <dbReference type="EMBL" id="ACU02550.1"/>
    </source>
</evidence>
<dbReference type="InterPro" id="IPR039425">
    <property type="entry name" value="RNA_pol_sigma-70-like"/>
</dbReference>
<accession>C6XZ68</accession>
<evidence type="ECO:0000256" key="3">
    <source>
        <dbReference type="ARBA" id="ARBA00023082"/>
    </source>
</evidence>
<dbReference type="Gene3D" id="1.10.10.10">
    <property type="entry name" value="Winged helix-like DNA-binding domain superfamily/Winged helix DNA-binding domain"/>
    <property type="match status" value="1"/>
</dbReference>
<dbReference type="SUPFAM" id="SSF88946">
    <property type="entry name" value="Sigma2 domain of RNA polymerase sigma factors"/>
    <property type="match status" value="1"/>
</dbReference>
<dbReference type="InterPro" id="IPR036388">
    <property type="entry name" value="WH-like_DNA-bd_sf"/>
</dbReference>